<dbReference type="RefSeq" id="WP_093670742.1">
    <property type="nucleotide sequence ID" value="NZ_FOOY01000006.1"/>
</dbReference>
<dbReference type="PANTHER" id="PTHR43663:SF1">
    <property type="entry name" value="CHROMATE TRANSPORTER"/>
    <property type="match status" value="1"/>
</dbReference>
<feature type="transmembrane region" description="Helical" evidence="7">
    <location>
        <begin position="136"/>
        <end position="153"/>
    </location>
</feature>
<dbReference type="AlphaFoldDB" id="A0A1I2Q3J8"/>
<comment type="similarity">
    <text evidence="2">Belongs to the chromate ion transporter (CHR) (TC 2.A.51) family.</text>
</comment>
<keyword evidence="4 7" id="KW-0812">Transmembrane</keyword>
<evidence type="ECO:0000256" key="7">
    <source>
        <dbReference type="SAM" id="Phobius"/>
    </source>
</evidence>
<evidence type="ECO:0000256" key="2">
    <source>
        <dbReference type="ARBA" id="ARBA00005262"/>
    </source>
</evidence>
<gene>
    <name evidence="8" type="ORF">SAMN02982927_01027</name>
</gene>
<evidence type="ECO:0000256" key="4">
    <source>
        <dbReference type="ARBA" id="ARBA00022692"/>
    </source>
</evidence>
<sequence>MILWQLFLAFFIPAILGYGGGPASIPLVENEVVGHYHWMSVSEFSNILAFGNALPGPIATKMAGYIGYDVAGIAGSVVAMVATVAPSLILLITLLHLLERFKDSPKVKWLTLLIRPIIVVMLGMMAYNFFATSLQSSGWLPMVLIAAASLILIQRFRVHPAFVIAGTLIIGAAFMG</sequence>
<reference evidence="9" key="1">
    <citation type="submission" date="2016-10" db="EMBL/GenBank/DDBJ databases">
        <authorList>
            <person name="Varghese N."/>
            <person name="Submissions S."/>
        </authorList>
    </citation>
    <scope>NUCLEOTIDE SEQUENCE [LARGE SCALE GENOMIC DNA]</scope>
    <source>
        <strain evidence="9">ATCC 700379</strain>
    </source>
</reference>
<keyword evidence="6 7" id="KW-0472">Membrane</keyword>
<feature type="transmembrane region" description="Helical" evidence="7">
    <location>
        <begin position="70"/>
        <end position="97"/>
    </location>
</feature>
<feature type="transmembrane region" description="Helical" evidence="7">
    <location>
        <begin position="109"/>
        <end position="130"/>
    </location>
</feature>
<protein>
    <submittedName>
        <fullName evidence="8">Chromate transporter</fullName>
    </submittedName>
</protein>
<evidence type="ECO:0000256" key="1">
    <source>
        <dbReference type="ARBA" id="ARBA00004651"/>
    </source>
</evidence>
<proteinExistence type="inferred from homology"/>
<evidence type="ECO:0000256" key="3">
    <source>
        <dbReference type="ARBA" id="ARBA00022475"/>
    </source>
</evidence>
<dbReference type="GO" id="GO:0005886">
    <property type="term" value="C:plasma membrane"/>
    <property type="evidence" value="ECO:0007669"/>
    <property type="project" value="UniProtKB-SubCell"/>
</dbReference>
<dbReference type="OrthoDB" id="9027281at2"/>
<evidence type="ECO:0000313" key="9">
    <source>
        <dbReference type="Proteomes" id="UP000198752"/>
    </source>
</evidence>
<evidence type="ECO:0000313" key="8">
    <source>
        <dbReference type="EMBL" id="SFG22490.1"/>
    </source>
</evidence>
<dbReference type="InterPro" id="IPR052518">
    <property type="entry name" value="CHR_Transporter"/>
</dbReference>
<evidence type="ECO:0000256" key="5">
    <source>
        <dbReference type="ARBA" id="ARBA00022989"/>
    </source>
</evidence>
<keyword evidence="5 7" id="KW-1133">Transmembrane helix</keyword>
<accession>A0A1I2Q3J8</accession>
<dbReference type="PANTHER" id="PTHR43663">
    <property type="entry name" value="CHROMATE TRANSPORT PROTEIN-RELATED"/>
    <property type="match status" value="1"/>
</dbReference>
<keyword evidence="9" id="KW-1185">Reference proteome</keyword>
<dbReference type="Proteomes" id="UP000198752">
    <property type="component" value="Unassembled WGS sequence"/>
</dbReference>
<comment type="subcellular location">
    <subcellularLocation>
        <location evidence="1">Cell membrane</location>
        <topology evidence="1">Multi-pass membrane protein</topology>
    </subcellularLocation>
</comment>
<dbReference type="GO" id="GO:0015109">
    <property type="term" value="F:chromate transmembrane transporter activity"/>
    <property type="evidence" value="ECO:0007669"/>
    <property type="project" value="InterPro"/>
</dbReference>
<feature type="transmembrane region" description="Helical" evidence="7">
    <location>
        <begin position="158"/>
        <end position="175"/>
    </location>
</feature>
<dbReference type="InterPro" id="IPR003370">
    <property type="entry name" value="Chromate_transpt"/>
</dbReference>
<dbReference type="EMBL" id="FOOY01000006">
    <property type="protein sequence ID" value="SFG22490.1"/>
    <property type="molecule type" value="Genomic_DNA"/>
</dbReference>
<organism evidence="8 9">
    <name type="scientific">Sporolactobacillus nakayamae</name>
    <dbReference type="NCBI Taxonomy" id="269670"/>
    <lineage>
        <taxon>Bacteria</taxon>
        <taxon>Bacillati</taxon>
        <taxon>Bacillota</taxon>
        <taxon>Bacilli</taxon>
        <taxon>Bacillales</taxon>
        <taxon>Sporolactobacillaceae</taxon>
        <taxon>Sporolactobacillus</taxon>
    </lineage>
</organism>
<dbReference type="STRING" id="269670.SAMN02982927_01027"/>
<dbReference type="Pfam" id="PF02417">
    <property type="entry name" value="Chromate_transp"/>
    <property type="match status" value="1"/>
</dbReference>
<evidence type="ECO:0000256" key="6">
    <source>
        <dbReference type="ARBA" id="ARBA00023136"/>
    </source>
</evidence>
<keyword evidence="3" id="KW-1003">Cell membrane</keyword>
<name>A0A1I2Q3J8_9BACL</name>